<protein>
    <submittedName>
        <fullName evidence="2">Uncharacterized protein</fullName>
    </submittedName>
</protein>
<dbReference type="PATRIC" id="fig|1632867.3.peg.11"/>
<comment type="caution">
    <text evidence="2">The sequence shown here is derived from an EMBL/GenBank/DDBJ whole genome shotgun (WGS) entry which is preliminary data.</text>
</comment>
<dbReference type="AlphaFoldDB" id="A0A0F3INM8"/>
<dbReference type="EMBL" id="LAJX01000001">
    <property type="protein sequence ID" value="KJV08143.1"/>
    <property type="molecule type" value="Genomic_DNA"/>
</dbReference>
<sequence>MSHTIQSALALSLIALSPLVLATGSDKYPASDFQPTVIYADKDLVAQSAPASEFDPKYPAANFEAKVVYIDKELAAQSQAPAEEEVKDDPKYPAAYFKPKVIYP</sequence>
<keyword evidence="3" id="KW-1185">Reference proteome</keyword>
<evidence type="ECO:0000256" key="1">
    <source>
        <dbReference type="SAM" id="SignalP"/>
    </source>
</evidence>
<accession>A0A0F3INM8</accession>
<keyword evidence="1" id="KW-0732">Signal</keyword>
<reference evidence="2 3" key="2">
    <citation type="journal article" date="2016" name="Microb. Ecol.">
        <title>Genome Characteristics of a Novel Type I Methanotroph (Sn10-6) Isolated from a Flooded Indian Rice Field.</title>
        <authorList>
            <person name="Rahalkar M.C."/>
            <person name="Pandit P.S."/>
            <person name="Dhakephalkar P.K."/>
            <person name="Pore S."/>
            <person name="Arora P."/>
            <person name="Kapse N."/>
        </authorList>
    </citation>
    <scope>NUCLEOTIDE SEQUENCE [LARGE SCALE GENOMIC DNA]</scope>
    <source>
        <strain evidence="2 3">Sn10-6</strain>
    </source>
</reference>
<dbReference type="Proteomes" id="UP000033684">
    <property type="component" value="Unassembled WGS sequence"/>
</dbReference>
<evidence type="ECO:0000313" key="3">
    <source>
        <dbReference type="Proteomes" id="UP000033684"/>
    </source>
</evidence>
<reference evidence="3" key="1">
    <citation type="submission" date="2015-03" db="EMBL/GenBank/DDBJ databases">
        <title>Draft genome sequence of a novel methanotroph (Sn10-6) isolated from flooded ricefield rhizosphere in India.</title>
        <authorList>
            <person name="Pandit P.S."/>
            <person name="Pore S.D."/>
            <person name="Arora P."/>
            <person name="Kapse N.G."/>
            <person name="Dhakephalkar P.K."/>
            <person name="Rahalkar M.C."/>
        </authorList>
    </citation>
    <scope>NUCLEOTIDE SEQUENCE [LARGE SCALE GENOMIC DNA]</scope>
    <source>
        <strain evidence="3">Sn10-6</strain>
    </source>
</reference>
<gene>
    <name evidence="2" type="ORF">VZ94_00050</name>
</gene>
<evidence type="ECO:0000313" key="2">
    <source>
        <dbReference type="EMBL" id="KJV08143.1"/>
    </source>
</evidence>
<organism evidence="2 3">
    <name type="scientific">Methylocucumis oryzae</name>
    <dbReference type="NCBI Taxonomy" id="1632867"/>
    <lineage>
        <taxon>Bacteria</taxon>
        <taxon>Pseudomonadati</taxon>
        <taxon>Pseudomonadota</taxon>
        <taxon>Gammaproteobacteria</taxon>
        <taxon>Methylococcales</taxon>
        <taxon>Methylococcaceae</taxon>
        <taxon>Methylocucumis</taxon>
    </lineage>
</organism>
<feature type="chain" id="PRO_5002462244" evidence="1">
    <location>
        <begin position="23"/>
        <end position="104"/>
    </location>
</feature>
<feature type="signal peptide" evidence="1">
    <location>
        <begin position="1"/>
        <end position="22"/>
    </location>
</feature>
<proteinExistence type="predicted"/>
<dbReference type="OrthoDB" id="5573863at2"/>
<name>A0A0F3INM8_9GAMM</name>